<keyword evidence="5" id="KW-1185">Reference proteome</keyword>
<dbReference type="InterPro" id="IPR049492">
    <property type="entry name" value="BD-FAE-like_dom"/>
</dbReference>
<feature type="domain" description="BD-FAE-like" evidence="3">
    <location>
        <begin position="49"/>
        <end position="269"/>
    </location>
</feature>
<dbReference type="AlphaFoldDB" id="A0A917HZ10"/>
<protein>
    <recommendedName>
        <fullName evidence="3">BD-FAE-like domain-containing protein</fullName>
    </recommendedName>
</protein>
<feature type="signal peptide" evidence="2">
    <location>
        <begin position="1"/>
        <end position="20"/>
    </location>
</feature>
<evidence type="ECO:0000259" key="3">
    <source>
        <dbReference type="Pfam" id="PF20434"/>
    </source>
</evidence>
<evidence type="ECO:0000313" key="5">
    <source>
        <dbReference type="Proteomes" id="UP000633278"/>
    </source>
</evidence>
<dbReference type="RefSeq" id="WP_188598478.1">
    <property type="nucleotide sequence ID" value="NZ_BMJW01000001.1"/>
</dbReference>
<dbReference type="EMBL" id="BMJW01000001">
    <property type="protein sequence ID" value="GGG96749.1"/>
    <property type="molecule type" value="Genomic_DNA"/>
</dbReference>
<name>A0A917HZ10_9FLAO</name>
<keyword evidence="2" id="KW-0732">Signal</keyword>
<reference evidence="4" key="2">
    <citation type="submission" date="2020-09" db="EMBL/GenBank/DDBJ databases">
        <authorList>
            <person name="Sun Q."/>
            <person name="Zhou Y."/>
        </authorList>
    </citation>
    <scope>NUCLEOTIDE SEQUENCE</scope>
    <source>
        <strain evidence="4">CGMCC 1.15763</strain>
    </source>
</reference>
<evidence type="ECO:0000256" key="1">
    <source>
        <dbReference type="ARBA" id="ARBA00022801"/>
    </source>
</evidence>
<dbReference type="Proteomes" id="UP000633278">
    <property type="component" value="Unassembled WGS sequence"/>
</dbReference>
<dbReference type="PANTHER" id="PTHR48081:SF6">
    <property type="entry name" value="PEPTIDASE S9 PROLYL OLIGOPEPTIDASE CATALYTIC DOMAIN-CONTAINING PROTEIN"/>
    <property type="match status" value="1"/>
</dbReference>
<accession>A0A917HZ10</accession>
<evidence type="ECO:0000313" key="4">
    <source>
        <dbReference type="EMBL" id="GGG96749.1"/>
    </source>
</evidence>
<keyword evidence="1" id="KW-0378">Hydrolase</keyword>
<dbReference type="Gene3D" id="3.40.50.1820">
    <property type="entry name" value="alpha/beta hydrolase"/>
    <property type="match status" value="1"/>
</dbReference>
<feature type="chain" id="PRO_5037138599" description="BD-FAE-like domain-containing protein" evidence="2">
    <location>
        <begin position="21"/>
        <end position="310"/>
    </location>
</feature>
<proteinExistence type="predicted"/>
<gene>
    <name evidence="4" type="ORF">GCM10011416_13270</name>
</gene>
<dbReference type="InterPro" id="IPR050300">
    <property type="entry name" value="GDXG_lipolytic_enzyme"/>
</dbReference>
<dbReference type="Pfam" id="PF20434">
    <property type="entry name" value="BD-FAE"/>
    <property type="match status" value="1"/>
</dbReference>
<evidence type="ECO:0000256" key="2">
    <source>
        <dbReference type="SAM" id="SignalP"/>
    </source>
</evidence>
<organism evidence="4 5">
    <name type="scientific">Polaribacter pacificus</name>
    <dbReference type="NCBI Taxonomy" id="1775173"/>
    <lineage>
        <taxon>Bacteria</taxon>
        <taxon>Pseudomonadati</taxon>
        <taxon>Bacteroidota</taxon>
        <taxon>Flavobacteriia</taxon>
        <taxon>Flavobacteriales</taxon>
        <taxon>Flavobacteriaceae</taxon>
    </lineage>
</organism>
<sequence length="310" mass="34401">MKNGSFLLFLLLLIPLSSSAQENSSFSQEEVIYGRKHGMALTMIVLKPEKTNGKGIISVLSGNWFSSNTFVPDGINSAKPFLESGYTVFLTMHSSNPRFDIAEGALDIKKAVQYIRFNAKKFTIDPDNIGITGSSSGGNLSLIVGTADDLKNEKSKDPLSRVSSKVQAVAVFYPPTDFLNWGQPNAYMNYLQYAPSLAKSYVLGALKFNTYNRTSTIFEPIKDSIALRKISMTVSPAQLVTLDDAPVYIIHGDKDKTVPLQQSQHIQKKYDEIGIPLVLNIKAGADHGWKNMNADRNEFVKWFDKYLKAK</sequence>
<dbReference type="InterPro" id="IPR029058">
    <property type="entry name" value="AB_hydrolase_fold"/>
</dbReference>
<comment type="caution">
    <text evidence="4">The sequence shown here is derived from an EMBL/GenBank/DDBJ whole genome shotgun (WGS) entry which is preliminary data.</text>
</comment>
<reference evidence="4" key="1">
    <citation type="journal article" date="2014" name="Int. J. Syst. Evol. Microbiol.">
        <title>Complete genome sequence of Corynebacterium casei LMG S-19264T (=DSM 44701T), isolated from a smear-ripened cheese.</title>
        <authorList>
            <consortium name="US DOE Joint Genome Institute (JGI-PGF)"/>
            <person name="Walter F."/>
            <person name="Albersmeier A."/>
            <person name="Kalinowski J."/>
            <person name="Ruckert C."/>
        </authorList>
    </citation>
    <scope>NUCLEOTIDE SEQUENCE</scope>
    <source>
        <strain evidence="4">CGMCC 1.15763</strain>
    </source>
</reference>
<dbReference type="GO" id="GO:0016787">
    <property type="term" value="F:hydrolase activity"/>
    <property type="evidence" value="ECO:0007669"/>
    <property type="project" value="UniProtKB-KW"/>
</dbReference>
<dbReference type="PANTHER" id="PTHR48081">
    <property type="entry name" value="AB HYDROLASE SUPERFAMILY PROTEIN C4A8.06C"/>
    <property type="match status" value="1"/>
</dbReference>
<dbReference type="SUPFAM" id="SSF53474">
    <property type="entry name" value="alpha/beta-Hydrolases"/>
    <property type="match status" value="1"/>
</dbReference>